<organism evidence="2 3">
    <name type="scientific">Phanerochaete sordida</name>
    <dbReference type="NCBI Taxonomy" id="48140"/>
    <lineage>
        <taxon>Eukaryota</taxon>
        <taxon>Fungi</taxon>
        <taxon>Dikarya</taxon>
        <taxon>Basidiomycota</taxon>
        <taxon>Agaricomycotina</taxon>
        <taxon>Agaricomycetes</taxon>
        <taxon>Polyporales</taxon>
        <taxon>Phanerochaetaceae</taxon>
        <taxon>Phanerochaete</taxon>
    </lineage>
</organism>
<dbReference type="Proteomes" id="UP000703269">
    <property type="component" value="Unassembled WGS sequence"/>
</dbReference>
<accession>A0A9P3GRD7</accession>
<evidence type="ECO:0000313" key="2">
    <source>
        <dbReference type="EMBL" id="GJF00118.1"/>
    </source>
</evidence>
<proteinExistence type="predicted"/>
<keyword evidence="3" id="KW-1185">Reference proteome</keyword>
<protein>
    <submittedName>
        <fullName evidence="2">Uncharacterized protein</fullName>
    </submittedName>
</protein>
<name>A0A9P3GRD7_9APHY</name>
<evidence type="ECO:0000256" key="1">
    <source>
        <dbReference type="SAM" id="MobiDB-lite"/>
    </source>
</evidence>
<dbReference type="EMBL" id="BPQB01000134">
    <property type="protein sequence ID" value="GJF00118.1"/>
    <property type="molecule type" value="Genomic_DNA"/>
</dbReference>
<gene>
    <name evidence="2" type="ORF">PsYK624_163970</name>
</gene>
<comment type="caution">
    <text evidence="2">The sequence shown here is derived from an EMBL/GenBank/DDBJ whole genome shotgun (WGS) entry which is preliminary data.</text>
</comment>
<dbReference type="AlphaFoldDB" id="A0A9P3GRD7"/>
<evidence type="ECO:0000313" key="3">
    <source>
        <dbReference type="Proteomes" id="UP000703269"/>
    </source>
</evidence>
<sequence length="67" mass="7045">MRATSGRIPYHPHLCEPQARVYSLVFARGASAAASQSAPAHSPPATLPSCRPPQHPHSAPPSPCHEA</sequence>
<reference evidence="2 3" key="1">
    <citation type="submission" date="2021-08" db="EMBL/GenBank/DDBJ databases">
        <title>Draft Genome Sequence of Phanerochaete sordida strain YK-624.</title>
        <authorList>
            <person name="Mori T."/>
            <person name="Dohra H."/>
            <person name="Suzuki T."/>
            <person name="Kawagishi H."/>
            <person name="Hirai H."/>
        </authorList>
    </citation>
    <scope>NUCLEOTIDE SEQUENCE [LARGE SCALE GENOMIC DNA]</scope>
    <source>
        <strain evidence="2 3">YK-624</strain>
    </source>
</reference>
<feature type="region of interest" description="Disordered" evidence="1">
    <location>
        <begin position="32"/>
        <end position="67"/>
    </location>
</feature>
<feature type="compositionally biased region" description="Pro residues" evidence="1">
    <location>
        <begin position="41"/>
        <end position="67"/>
    </location>
</feature>